<name>A0A0U1P7U5_PHOLE</name>
<gene>
    <name evidence="15" type="ORF">PLEI_2224</name>
</gene>
<dbReference type="SMART" id="SM00422">
    <property type="entry name" value="HTH_MERR"/>
    <property type="match status" value="1"/>
</dbReference>
<evidence type="ECO:0000256" key="5">
    <source>
        <dbReference type="ARBA" id="ARBA00022723"/>
    </source>
</evidence>
<accession>A0A0U1P7U5</accession>
<feature type="domain" description="HTH merR-type" evidence="14">
    <location>
        <begin position="1"/>
        <end position="70"/>
    </location>
</feature>
<evidence type="ECO:0000313" key="16">
    <source>
        <dbReference type="Proteomes" id="UP000030675"/>
    </source>
</evidence>
<evidence type="ECO:0000259" key="14">
    <source>
        <dbReference type="PROSITE" id="PS50937"/>
    </source>
</evidence>
<comment type="subunit">
    <text evidence="2">Homodimer.</text>
</comment>
<dbReference type="Proteomes" id="UP000030675">
    <property type="component" value="Unassembled WGS sequence"/>
</dbReference>
<dbReference type="PANTHER" id="PTHR30204">
    <property type="entry name" value="REDOX-CYCLING DRUG-SENSING TRANSCRIPTIONAL ACTIVATOR SOXR"/>
    <property type="match status" value="1"/>
</dbReference>
<evidence type="ECO:0000256" key="8">
    <source>
        <dbReference type="ARBA" id="ARBA00023125"/>
    </source>
</evidence>
<dbReference type="PRINTS" id="PR00040">
    <property type="entry name" value="HTHMERR"/>
</dbReference>
<evidence type="ECO:0000256" key="9">
    <source>
        <dbReference type="ARBA" id="ARBA00023159"/>
    </source>
</evidence>
<evidence type="ECO:0000256" key="13">
    <source>
        <dbReference type="SAM" id="Coils"/>
    </source>
</evidence>
<keyword evidence="8" id="KW-0238">DNA-binding</keyword>
<keyword evidence="13" id="KW-0175">Coiled coil</keyword>
<dbReference type="eggNOG" id="COG0789">
    <property type="taxonomic scope" value="Bacteria"/>
</dbReference>
<dbReference type="RefSeq" id="WP_023933276.1">
    <property type="nucleotide sequence ID" value="NZ_DF196819.1"/>
</dbReference>
<dbReference type="PANTHER" id="PTHR30204:SF16">
    <property type="entry name" value="HTH-TYPE TRANSCRIPTIONAL REGULATOR CUER"/>
    <property type="match status" value="1"/>
</dbReference>
<evidence type="ECO:0000256" key="2">
    <source>
        <dbReference type="ARBA" id="ARBA00011738"/>
    </source>
</evidence>
<dbReference type="PROSITE" id="PS50937">
    <property type="entry name" value="HTH_MERR_2"/>
    <property type="match status" value="1"/>
</dbReference>
<proteinExistence type="predicted"/>
<evidence type="ECO:0000256" key="3">
    <source>
        <dbReference type="ARBA" id="ARBA00017250"/>
    </source>
</evidence>
<dbReference type="GO" id="GO:0005507">
    <property type="term" value="F:copper ion binding"/>
    <property type="evidence" value="ECO:0007669"/>
    <property type="project" value="InterPro"/>
</dbReference>
<dbReference type="EMBL" id="DF196819">
    <property type="protein sequence ID" value="GAD30568.1"/>
    <property type="molecule type" value="Genomic_DNA"/>
</dbReference>
<evidence type="ECO:0000256" key="12">
    <source>
        <dbReference type="ARBA" id="ARBA00032335"/>
    </source>
</evidence>
<dbReference type="PROSITE" id="PS00552">
    <property type="entry name" value="HTH_MERR_1"/>
    <property type="match status" value="1"/>
</dbReference>
<evidence type="ECO:0000256" key="10">
    <source>
        <dbReference type="ARBA" id="ARBA00023163"/>
    </source>
</evidence>
<keyword evidence="10" id="KW-0804">Transcription</keyword>
<feature type="coiled-coil region" evidence="13">
    <location>
        <begin position="78"/>
        <end position="112"/>
    </location>
</feature>
<keyword evidence="7" id="KW-0805">Transcription regulation</keyword>
<dbReference type="InterPro" id="IPR011789">
    <property type="entry name" value="CueR"/>
</dbReference>
<evidence type="ECO:0000256" key="6">
    <source>
        <dbReference type="ARBA" id="ARBA00023008"/>
    </source>
</evidence>
<dbReference type="InterPro" id="IPR009061">
    <property type="entry name" value="DNA-bd_dom_put_sf"/>
</dbReference>
<dbReference type="GO" id="GO:0005737">
    <property type="term" value="C:cytoplasm"/>
    <property type="evidence" value="ECO:0007669"/>
    <property type="project" value="UniProtKB-SubCell"/>
</dbReference>
<keyword evidence="5" id="KW-0479">Metal-binding</keyword>
<dbReference type="InterPro" id="IPR047057">
    <property type="entry name" value="MerR_fam"/>
</dbReference>
<dbReference type="NCBIfam" id="TIGR02044">
    <property type="entry name" value="CueR"/>
    <property type="match status" value="1"/>
</dbReference>
<evidence type="ECO:0000256" key="1">
    <source>
        <dbReference type="ARBA" id="ARBA00004496"/>
    </source>
</evidence>
<evidence type="ECO:0000313" key="15">
    <source>
        <dbReference type="EMBL" id="GAD30568.1"/>
    </source>
</evidence>
<dbReference type="HOGENOM" id="CLU_060077_2_0_6"/>
<dbReference type="Gene3D" id="1.10.1660.10">
    <property type="match status" value="1"/>
</dbReference>
<reference evidence="16" key="1">
    <citation type="submission" date="2012-12" db="EMBL/GenBank/DDBJ databases">
        <title>Genome Sequence of Photobacterium leiognathi lrivu.4.1.</title>
        <authorList>
            <person name="Urbanczyk H."/>
            <person name="Ogura Y."/>
            <person name="Hayashi T."/>
            <person name="Dunlap P.V."/>
        </authorList>
    </citation>
    <scope>NUCLEOTIDE SEQUENCE [LARGE SCALE GENOMIC DNA]</scope>
    <source>
        <strain evidence="16">lrivu.4.1</strain>
    </source>
</reference>
<dbReference type="SUPFAM" id="SSF46955">
    <property type="entry name" value="Putative DNA-binding domain"/>
    <property type="match status" value="1"/>
</dbReference>
<dbReference type="Pfam" id="PF13411">
    <property type="entry name" value="MerR_1"/>
    <property type="match status" value="1"/>
</dbReference>
<keyword evidence="9" id="KW-0010">Activator</keyword>
<protein>
    <recommendedName>
        <fullName evidence="3">HTH-type transcriptional regulator CueR</fullName>
    </recommendedName>
    <alternativeName>
        <fullName evidence="12">Copper efflux regulator</fullName>
    </alternativeName>
    <alternativeName>
        <fullName evidence="11">Copper export regulator</fullName>
    </alternativeName>
</protein>
<dbReference type="InterPro" id="IPR000551">
    <property type="entry name" value="MerR-type_HTH_dom"/>
</dbReference>
<evidence type="ECO:0000256" key="7">
    <source>
        <dbReference type="ARBA" id="ARBA00023015"/>
    </source>
</evidence>
<dbReference type="GO" id="GO:0045893">
    <property type="term" value="P:positive regulation of DNA-templated transcription"/>
    <property type="evidence" value="ECO:0007669"/>
    <property type="project" value="InterPro"/>
</dbReference>
<dbReference type="AlphaFoldDB" id="A0A0U1P7U5"/>
<dbReference type="GO" id="GO:0003677">
    <property type="term" value="F:DNA binding"/>
    <property type="evidence" value="ECO:0007669"/>
    <property type="project" value="UniProtKB-KW"/>
</dbReference>
<organism evidence="15 16">
    <name type="scientific">Photobacterium leiognathi lrivu.4.1</name>
    <dbReference type="NCBI Taxonomy" id="1248232"/>
    <lineage>
        <taxon>Bacteria</taxon>
        <taxon>Pseudomonadati</taxon>
        <taxon>Pseudomonadota</taxon>
        <taxon>Gammaproteobacteria</taxon>
        <taxon>Vibrionales</taxon>
        <taxon>Vibrionaceae</taxon>
        <taxon>Photobacterium</taxon>
    </lineage>
</organism>
<keyword evidence="6" id="KW-0186">Copper</keyword>
<evidence type="ECO:0000256" key="4">
    <source>
        <dbReference type="ARBA" id="ARBA00022490"/>
    </source>
</evidence>
<dbReference type="GO" id="GO:0003700">
    <property type="term" value="F:DNA-binding transcription factor activity"/>
    <property type="evidence" value="ECO:0007669"/>
    <property type="project" value="InterPro"/>
</dbReference>
<comment type="subcellular location">
    <subcellularLocation>
        <location evidence="1">Cytoplasm</location>
    </subcellularLocation>
</comment>
<sequence length="131" mass="14714">MINISEVAEKTGLTAKTIRFYEAKGVISPAPRGANGYRYYNQSHIAELLLIKRSRMIGFSLDECRELLALSTDTGRQSRDVKEKAQQKLKEIDNKINELLQMKKTLEALTAKCPGDKTAKCPILEGLTQQE</sequence>
<evidence type="ECO:0000256" key="11">
    <source>
        <dbReference type="ARBA" id="ARBA00031472"/>
    </source>
</evidence>
<keyword evidence="4" id="KW-0963">Cytoplasm</keyword>